<evidence type="ECO:0000313" key="21">
    <source>
        <dbReference type="Proteomes" id="UP000007110"/>
    </source>
</evidence>
<dbReference type="AlphaFoldDB" id="A0A7M7N728"/>
<dbReference type="PANTHER" id="PTHR13742:SF17">
    <property type="entry name" value="RE32990P-RELATED"/>
    <property type="match status" value="1"/>
</dbReference>
<keyword evidence="4" id="KW-0597">Phosphoprotein</keyword>
<dbReference type="KEGG" id="spu:594490"/>
<feature type="region of interest" description="Disordered" evidence="15">
    <location>
        <begin position="642"/>
        <end position="730"/>
    </location>
</feature>
<feature type="compositionally biased region" description="Polar residues" evidence="15">
    <location>
        <begin position="643"/>
        <end position="659"/>
    </location>
</feature>
<dbReference type="EnsemblMetazoa" id="XM_030975160">
    <property type="protein sequence ID" value="XP_030831020"/>
    <property type="gene ID" value="LOC594490"/>
</dbReference>
<feature type="domain" description="Cyclin-like" evidence="16">
    <location>
        <begin position="811"/>
        <end position="897"/>
    </location>
</feature>
<evidence type="ECO:0000256" key="11">
    <source>
        <dbReference type="ARBA" id="ARBA00065472"/>
    </source>
</evidence>
<dbReference type="InterPro" id="IPR024599">
    <property type="entry name" value="RB_N"/>
</dbReference>
<feature type="compositionally biased region" description="Gly residues" evidence="15">
    <location>
        <begin position="586"/>
        <end position="603"/>
    </location>
</feature>
<keyword evidence="9" id="KW-0131">Cell cycle</keyword>
<dbReference type="FunFam" id="1.10.472.140:FF:000001">
    <property type="entry name" value="Retinoblastoma-like 2, isoform CRA_a"/>
    <property type="match status" value="1"/>
</dbReference>
<dbReference type="GO" id="GO:0000785">
    <property type="term" value="C:chromatin"/>
    <property type="evidence" value="ECO:0000318"/>
    <property type="project" value="GO_Central"/>
</dbReference>
<reference evidence="20" key="2">
    <citation type="submission" date="2021-01" db="UniProtKB">
        <authorList>
            <consortium name="EnsemblMetazoa"/>
        </authorList>
    </citation>
    <scope>IDENTIFICATION</scope>
</reference>
<dbReference type="GO" id="GO:0000977">
    <property type="term" value="F:RNA polymerase II transcription regulatory region sequence-specific DNA binding"/>
    <property type="evidence" value="ECO:0000318"/>
    <property type="project" value="GO_Central"/>
</dbReference>
<keyword evidence="5" id="KW-0156">Chromatin regulator</keyword>
<dbReference type="SMART" id="SM01367">
    <property type="entry name" value="DUF3452"/>
    <property type="match status" value="1"/>
</dbReference>
<accession>A0A7M7N728</accession>
<dbReference type="FunFam" id="1.10.472.10:FF:000082">
    <property type="entry name" value="retinoblastoma-like protein 1 isoform X1"/>
    <property type="match status" value="1"/>
</dbReference>
<comment type="similarity">
    <text evidence="2">Belongs to the retinoblastoma protein (RB) family.</text>
</comment>
<evidence type="ECO:0000256" key="6">
    <source>
        <dbReference type="ARBA" id="ARBA00023015"/>
    </source>
</evidence>
<evidence type="ECO:0000256" key="8">
    <source>
        <dbReference type="ARBA" id="ARBA00023242"/>
    </source>
</evidence>
<evidence type="ECO:0000256" key="3">
    <source>
        <dbReference type="ARBA" id="ARBA00022491"/>
    </source>
</evidence>
<name>A0A7M7N728_STRPU</name>
<evidence type="ECO:0000256" key="7">
    <source>
        <dbReference type="ARBA" id="ARBA00023163"/>
    </source>
</evidence>
<evidence type="ECO:0000256" key="4">
    <source>
        <dbReference type="ARBA" id="ARBA00022553"/>
    </source>
</evidence>
<dbReference type="Pfam" id="PF01857">
    <property type="entry name" value="RB_B"/>
    <property type="match status" value="1"/>
</dbReference>
<keyword evidence="6" id="KW-0805">Transcription regulation</keyword>
<evidence type="ECO:0000259" key="17">
    <source>
        <dbReference type="SMART" id="SM01367"/>
    </source>
</evidence>
<evidence type="ECO:0000256" key="5">
    <source>
        <dbReference type="ARBA" id="ARBA00022853"/>
    </source>
</evidence>
<dbReference type="OrthoDB" id="844594at2759"/>
<dbReference type="Gene3D" id="1.10.472.140">
    <property type="match status" value="1"/>
</dbReference>
<keyword evidence="3" id="KW-0678">Repressor</keyword>
<dbReference type="InterPro" id="IPR002720">
    <property type="entry name" value="RB_A"/>
</dbReference>
<evidence type="ECO:0000256" key="10">
    <source>
        <dbReference type="ARBA" id="ARBA00056699"/>
    </source>
</evidence>
<feature type="compositionally biased region" description="Low complexity" evidence="15">
    <location>
        <begin position="673"/>
        <end position="700"/>
    </location>
</feature>
<feature type="region of interest" description="Disordered" evidence="15">
    <location>
        <begin position="898"/>
        <end position="952"/>
    </location>
</feature>
<sequence>MSDSSEEIVLTTKDRFEELCMSLNLDDATKKTAWESYERICLNYTLEGDDIQWLACALYVACRRSVVPTVSNGIVEGNGVSLTQLLRSAKLSVIQFFNKMKKWSDMANLPQQFRDKVDRLERNFAVSTVIFKKYQPIFYHLFKEGDNTPRPPRSRKHRRLPCTSQDVFSFCWTIFVLVKGNFPAISDDLVNSYHLLLCSLDLMFANAVLANRRDLLNPEFQGLPEGYTSRDYRVPSEAPCIIDKLCEVHDGLVLEAKSINEHYWKPHIQKLIDDEDLEGNLEKLSNILDTNNFESNNKSICKNYEEYVLTIGDFDERIFLDKDADEEIGTPSKSAALRETEEAMRKPTGQKTKDLCPPTPLTNRRYLKEKDPEITPVSTATQAVSKLQALLTGRKVEASELLEGIFKDCSENPAEGIASRVKEMGEIFCQKYTQALDEGNAGSPQDFAKRRLKLAENLYYKVLENIMLAEKRRLKNLTHLLEHELFHRSLFACCLEVVIFAYNSQRTFPWILEAFEIPAFHFYKVIELILRAEEGLSRDIVKHLNFIEEAILQDYAWRSDSPLWDLLQESNQGVPTCEDATIPGQTDGGVAGGAGGGGGGGKGATTSQATSSSGTTNSSQGQSLLSPIVHKRVVQLGGRTEAILQSPTSAHDRFSSPSPGSARRRLFTADAPTTSSSTSTSSSPTETTIKITSSSSSSVTRAMTFTDVQPTTGTTSSPTTSASSTSNSTVVVSPRKQQFVVVHGIQGKDSTGNARLIVSPVKVIYTSSPAKAKTAEGEAGSSGTTAVPVPRPKRTGSIGIFFRKVYHLMNVRLLDLCHRLKLSDDLRRKIWTCLEHAVVHKTEMMRDRHLDQIIMCTMYIICRVTQNPCSFQEIMRSYRFQPQASSHVYRSVLIQSNRKKDANGNGSVNSSRGSPEPKTMETPILMRSASTLPVPQPSSAPPTPTRMAGTASTFDDEHRGDLIKFYNSVFLQSIQAFALRFENSPNGVTERLEAPPLSPLPVPRPHMLSPRKVSNRHQLYVSPHKHMQSPKSGMTYVIQKSPAKVLHNMNNMVKARECTKRQLLSESLESSKRLCVDNRNDFLQTRLATVKSERESASSCRY</sequence>
<dbReference type="SUPFAM" id="SSF47954">
    <property type="entry name" value="Cyclin-like"/>
    <property type="match status" value="3"/>
</dbReference>
<dbReference type="GeneID" id="594490"/>
<organism evidence="20 21">
    <name type="scientific">Strongylocentrotus purpuratus</name>
    <name type="common">Purple sea urchin</name>
    <dbReference type="NCBI Taxonomy" id="7668"/>
    <lineage>
        <taxon>Eukaryota</taxon>
        <taxon>Metazoa</taxon>
        <taxon>Echinodermata</taxon>
        <taxon>Eleutherozoa</taxon>
        <taxon>Echinozoa</taxon>
        <taxon>Echinoidea</taxon>
        <taxon>Euechinoidea</taxon>
        <taxon>Echinacea</taxon>
        <taxon>Camarodonta</taxon>
        <taxon>Echinidea</taxon>
        <taxon>Strongylocentrotidae</taxon>
        <taxon>Strongylocentrotus</taxon>
    </lineage>
</organism>
<dbReference type="SMART" id="SM01368">
    <property type="entry name" value="RB_A"/>
    <property type="match status" value="1"/>
</dbReference>
<evidence type="ECO:0000256" key="9">
    <source>
        <dbReference type="ARBA" id="ARBA00023306"/>
    </source>
</evidence>
<reference evidence="21" key="1">
    <citation type="submission" date="2015-02" db="EMBL/GenBank/DDBJ databases">
        <title>Genome sequencing for Strongylocentrotus purpuratus.</title>
        <authorList>
            <person name="Murali S."/>
            <person name="Liu Y."/>
            <person name="Vee V."/>
            <person name="English A."/>
            <person name="Wang M."/>
            <person name="Skinner E."/>
            <person name="Han Y."/>
            <person name="Muzny D.M."/>
            <person name="Worley K.C."/>
            <person name="Gibbs R.A."/>
        </authorList>
    </citation>
    <scope>NUCLEOTIDE SEQUENCE</scope>
</reference>
<dbReference type="OMA" id="AILCELH"/>
<feature type="domain" description="Cyclin-like" evidence="16">
    <location>
        <begin position="14"/>
        <end position="94"/>
    </location>
</feature>
<dbReference type="SMART" id="SM00385">
    <property type="entry name" value="CYCLIN"/>
    <property type="match status" value="2"/>
</dbReference>
<evidence type="ECO:0000256" key="1">
    <source>
        <dbReference type="ARBA" id="ARBA00004123"/>
    </source>
</evidence>
<evidence type="ECO:0000256" key="13">
    <source>
        <dbReference type="ARBA" id="ARBA00081549"/>
    </source>
</evidence>
<feature type="region of interest" description="Disordered" evidence="15">
    <location>
        <begin position="575"/>
        <end position="626"/>
    </location>
</feature>
<dbReference type="Pfam" id="PF11934">
    <property type="entry name" value="DUF3452"/>
    <property type="match status" value="1"/>
</dbReference>
<evidence type="ECO:0000256" key="15">
    <source>
        <dbReference type="SAM" id="MobiDB-lite"/>
    </source>
</evidence>
<feature type="compositionally biased region" description="Low complexity" evidence="15">
    <location>
        <begin position="604"/>
        <end position="623"/>
    </location>
</feature>
<evidence type="ECO:0000259" key="19">
    <source>
        <dbReference type="SMART" id="SM01369"/>
    </source>
</evidence>
<dbReference type="PANTHER" id="PTHR13742">
    <property type="entry name" value="RETINOBLASTOMA-ASSOCIATED PROTEIN RB -RELATED"/>
    <property type="match status" value="1"/>
</dbReference>
<dbReference type="InterPro" id="IPR028309">
    <property type="entry name" value="RB_fam"/>
</dbReference>
<dbReference type="RefSeq" id="XP_030831020.1">
    <property type="nucleotide sequence ID" value="XM_030975160.1"/>
</dbReference>
<proteinExistence type="inferred from homology"/>
<dbReference type="InterPro" id="IPR002719">
    <property type="entry name" value="RB_B"/>
</dbReference>
<dbReference type="InterPro" id="IPR013763">
    <property type="entry name" value="Cyclin-like_dom"/>
</dbReference>
<dbReference type="InParanoid" id="A0A7M7N728"/>
<dbReference type="GO" id="GO:0005654">
    <property type="term" value="C:nucleoplasm"/>
    <property type="evidence" value="ECO:0007669"/>
    <property type="project" value="UniProtKB-ARBA"/>
</dbReference>
<feature type="domain" description="Retinoblastoma-associated protein A-box" evidence="18">
    <location>
        <begin position="375"/>
        <end position="567"/>
    </location>
</feature>
<evidence type="ECO:0000256" key="12">
    <source>
        <dbReference type="ARBA" id="ARBA00071617"/>
    </source>
</evidence>
<dbReference type="GO" id="GO:0005667">
    <property type="term" value="C:transcription regulator complex"/>
    <property type="evidence" value="ECO:0000318"/>
    <property type="project" value="GO_Central"/>
</dbReference>
<comment type="subcellular location">
    <subcellularLocation>
        <location evidence="1">Nucleus</location>
    </subcellularLocation>
</comment>
<evidence type="ECO:0000256" key="2">
    <source>
        <dbReference type="ARBA" id="ARBA00009475"/>
    </source>
</evidence>
<dbReference type="SMART" id="SM01369">
    <property type="entry name" value="Rb_C"/>
    <property type="match status" value="1"/>
</dbReference>
<evidence type="ECO:0000259" key="18">
    <source>
        <dbReference type="SMART" id="SM01368"/>
    </source>
</evidence>
<feature type="domain" description="Retinoblastoma-associated protein N-terminal" evidence="17">
    <location>
        <begin position="65"/>
        <end position="206"/>
    </location>
</feature>
<protein>
    <recommendedName>
        <fullName evidence="12">Retinoblastoma-like protein 1</fullName>
    </recommendedName>
    <alternativeName>
        <fullName evidence="14">107 kDa retinoblastoma-associated protein</fullName>
    </alternativeName>
    <alternativeName>
        <fullName evidence="13">pRb1</fullName>
    </alternativeName>
</protein>
<dbReference type="GO" id="GO:0030154">
    <property type="term" value="P:cell differentiation"/>
    <property type="evidence" value="ECO:0000318"/>
    <property type="project" value="GO_Central"/>
</dbReference>
<feature type="compositionally biased region" description="Low complexity" evidence="15">
    <location>
        <begin position="710"/>
        <end position="730"/>
    </location>
</feature>
<dbReference type="InterPro" id="IPR036915">
    <property type="entry name" value="Cyclin-like_sf"/>
</dbReference>
<comment type="subunit">
    <text evidence="11">Component of the DREAM complex (also named LINC complex) at least composed of E2F4, E2F5, LIN9, LIN37, LIN52, LIN54, MYBL1, MYBL2, RBL1, RBL2, RBBP4, TFDP1 and TFDP2. The complex exists in quiescent cells where it represses cell cycle-dependent genes. It dissociates in S phase when LIN9, LIN37, LIN52 and LIN54 form a subcomplex that binds to MYBL2. Interacts with AATF. Interacts with KDM5A. Interacts with KMT5B and KMT5C. Interacts with USP4. Interacts with RBBP9.</text>
</comment>
<feature type="compositionally biased region" description="Pro residues" evidence="15">
    <location>
        <begin position="934"/>
        <end position="944"/>
    </location>
</feature>
<feature type="compositionally biased region" description="Low complexity" evidence="15">
    <location>
        <begin position="903"/>
        <end position="914"/>
    </location>
</feature>
<dbReference type="GO" id="GO:2000134">
    <property type="term" value="P:negative regulation of G1/S transition of mitotic cell cycle"/>
    <property type="evidence" value="ECO:0000318"/>
    <property type="project" value="GO_Central"/>
</dbReference>
<dbReference type="Proteomes" id="UP000007110">
    <property type="component" value="Unassembled WGS sequence"/>
</dbReference>
<dbReference type="GO" id="GO:1990841">
    <property type="term" value="F:promoter-specific chromatin binding"/>
    <property type="evidence" value="ECO:0007669"/>
    <property type="project" value="UniProtKB-ARBA"/>
</dbReference>
<dbReference type="CDD" id="cd00043">
    <property type="entry name" value="CYCLIN_SF"/>
    <property type="match status" value="1"/>
</dbReference>
<keyword evidence="7" id="KW-0804">Transcription</keyword>
<evidence type="ECO:0000259" key="16">
    <source>
        <dbReference type="SMART" id="SM00385"/>
    </source>
</evidence>
<dbReference type="InterPro" id="IPR015030">
    <property type="entry name" value="RB_C"/>
</dbReference>
<keyword evidence="8" id="KW-0539">Nucleus</keyword>
<keyword evidence="21" id="KW-1185">Reference proteome</keyword>
<dbReference type="GO" id="GO:0006357">
    <property type="term" value="P:regulation of transcription by RNA polymerase II"/>
    <property type="evidence" value="ECO:0007669"/>
    <property type="project" value="InterPro"/>
</dbReference>
<evidence type="ECO:0000313" key="20">
    <source>
        <dbReference type="EnsemblMetazoa" id="XP_030831020"/>
    </source>
</evidence>
<dbReference type="Pfam" id="PF01858">
    <property type="entry name" value="RB_A"/>
    <property type="match status" value="1"/>
</dbReference>
<feature type="domain" description="Retinoblastoma-associated protein C-terminal" evidence="19">
    <location>
        <begin position="988"/>
        <end position="1101"/>
    </location>
</feature>
<evidence type="ECO:0000256" key="14">
    <source>
        <dbReference type="ARBA" id="ARBA00083153"/>
    </source>
</evidence>
<dbReference type="GO" id="GO:0006325">
    <property type="term" value="P:chromatin organization"/>
    <property type="evidence" value="ECO:0007669"/>
    <property type="project" value="UniProtKB-KW"/>
</dbReference>
<comment type="function">
    <text evidence="10">Key regulator of entry into cell division. Directly involved in heterochromatin formation by maintaining overall chromatin structure and, in particular, that of constitutive heterochromatin by stabilizing histone methylation. Recruits and targets histone methyltransferases KMT5B and KMT5C, leading to epigenetic transcriptional repression. Controls histone H4 'Lys-20' trimethylation. Probably acts as a transcription repressor by recruiting chromatin-modifying enzymes to promoters. Potent inhibitor of E2F-mediated trans-activation. May act as a tumor suppressor.</text>
</comment>
<dbReference type="FunFam" id="1.10.472.10:FF:000035">
    <property type="entry name" value="RB transcriptional corepressor-like 1"/>
    <property type="match status" value="1"/>
</dbReference>
<dbReference type="Gene3D" id="1.10.472.10">
    <property type="entry name" value="Cyclin-like"/>
    <property type="match status" value="3"/>
</dbReference>